<evidence type="ECO:0000313" key="8">
    <source>
        <dbReference type="Proteomes" id="UP001321249"/>
    </source>
</evidence>
<dbReference type="GO" id="GO:0046872">
    <property type="term" value="F:metal ion binding"/>
    <property type="evidence" value="ECO:0007669"/>
    <property type="project" value="UniProtKB-KW"/>
</dbReference>
<evidence type="ECO:0000256" key="2">
    <source>
        <dbReference type="ARBA" id="ARBA00022723"/>
    </source>
</evidence>
<keyword evidence="3" id="KW-0456">Lyase</keyword>
<dbReference type="InterPro" id="IPR050251">
    <property type="entry name" value="HpcH-HpaI_aldolase"/>
</dbReference>
<dbReference type="InterPro" id="IPR005000">
    <property type="entry name" value="Aldolase/citrate-lyase_domain"/>
</dbReference>
<dbReference type="Proteomes" id="UP001219901">
    <property type="component" value="Chromosome"/>
</dbReference>
<proteinExistence type="inferred from homology"/>
<evidence type="ECO:0000256" key="1">
    <source>
        <dbReference type="ARBA" id="ARBA00005568"/>
    </source>
</evidence>
<evidence type="ECO:0000313" key="7">
    <source>
        <dbReference type="Proteomes" id="UP001219901"/>
    </source>
</evidence>
<gene>
    <name evidence="5" type="ORF">GKO46_13720</name>
    <name evidence="6" type="ORF">GKO48_03285</name>
</gene>
<feature type="domain" description="HpcH/HpaI aldolase/citrate lyase" evidence="4">
    <location>
        <begin position="48"/>
        <end position="206"/>
    </location>
</feature>
<reference evidence="6" key="2">
    <citation type="journal article" date="2023" name="Nat. Commun.">
        <title>Cultivation of marine bacteria of the SAR202 clade.</title>
        <authorList>
            <person name="Lim Y."/>
            <person name="Seo J.H."/>
            <person name="Giovannoni S.J."/>
            <person name="Kang I."/>
            <person name="Cho J.C."/>
        </authorList>
    </citation>
    <scope>NUCLEOTIDE SEQUENCE</scope>
    <source>
        <strain evidence="6">JH1073</strain>
    </source>
</reference>
<sequence length="270" mass="30674">MGRLRRGTELRTSPTNTKAFLYMHGIETLKSRIQSGEIIVGASIRMWSTKPQVEQTLLIRDYDYLAVDAQHSPFNEEHLANICEIGNEFGIPVQLRIKHTQFTFTIGNMLDLGPSMIEVPQVETLDTVKDAFANFYYPQKGKRSWGPSRSPQTNEYPGRHEYADWWNSHGVLWMQLESIAAVVQAKQFANAGTDVLSWGPNDLAFNREANPDHFLKTDDDCIKHVLKELEGTKTKICLRTYGDEQLARYEQMGATMFLEETAIASAPEVD</sequence>
<reference evidence="7 8" key="1">
    <citation type="submission" date="2019-11" db="EMBL/GenBank/DDBJ databases">
        <authorList>
            <person name="Cho J.-C."/>
        </authorList>
    </citation>
    <scope>NUCLEOTIDE SEQUENCE [LARGE SCALE GENOMIC DNA]</scope>
    <source>
        <strain evidence="6 7">JH1073</strain>
        <strain evidence="5 8">JH702</strain>
    </source>
</reference>
<keyword evidence="2" id="KW-0479">Metal-binding</keyword>
<name>A0AAJ5ZEI5_9CHLR</name>
<evidence type="ECO:0000313" key="6">
    <source>
        <dbReference type="EMBL" id="WFG38669.1"/>
    </source>
</evidence>
<dbReference type="PANTHER" id="PTHR30502:SF0">
    <property type="entry name" value="PHOSPHOENOLPYRUVATE CARBOXYLASE FAMILY PROTEIN"/>
    <property type="match status" value="1"/>
</dbReference>
<dbReference type="EMBL" id="WMBE01000007">
    <property type="protein sequence ID" value="MDG0868118.1"/>
    <property type="molecule type" value="Genomic_DNA"/>
</dbReference>
<protein>
    <recommendedName>
        <fullName evidence="4">HpcH/HpaI aldolase/citrate lyase domain-containing protein</fullName>
    </recommendedName>
</protein>
<dbReference type="EMBL" id="CP046147">
    <property type="protein sequence ID" value="WFG38669.1"/>
    <property type="molecule type" value="Genomic_DNA"/>
</dbReference>
<dbReference type="GO" id="GO:0016832">
    <property type="term" value="F:aldehyde-lyase activity"/>
    <property type="evidence" value="ECO:0007669"/>
    <property type="project" value="TreeGrafter"/>
</dbReference>
<organism evidence="6 7">
    <name type="scientific">Candidatus Lucifugimonas marina</name>
    <dbReference type="NCBI Taxonomy" id="3038979"/>
    <lineage>
        <taxon>Bacteria</taxon>
        <taxon>Bacillati</taxon>
        <taxon>Chloroflexota</taxon>
        <taxon>Dehalococcoidia</taxon>
        <taxon>SAR202 cluster</taxon>
        <taxon>Candidatus Lucifugimonadales</taxon>
        <taxon>Candidatus Lucifugimonadaceae</taxon>
        <taxon>Candidatus Lucifugimonas</taxon>
    </lineage>
</organism>
<dbReference type="InterPro" id="IPR015813">
    <property type="entry name" value="Pyrv/PenolPyrv_kinase-like_dom"/>
</dbReference>
<reference evidence="7" key="3">
    <citation type="submission" date="2023-06" db="EMBL/GenBank/DDBJ databases">
        <title>Pangenomics reveal diversification of enzyme families and niche specialization in globally abundant SAR202 bacteria.</title>
        <authorList>
            <person name="Saw J.H.W."/>
        </authorList>
    </citation>
    <scope>NUCLEOTIDE SEQUENCE [LARGE SCALE GENOMIC DNA]</scope>
    <source>
        <strain evidence="7">JH1073</strain>
    </source>
</reference>
<dbReference type="PANTHER" id="PTHR30502">
    <property type="entry name" value="2-KETO-3-DEOXY-L-RHAMNONATE ALDOLASE"/>
    <property type="match status" value="1"/>
</dbReference>
<evidence type="ECO:0000256" key="3">
    <source>
        <dbReference type="ARBA" id="ARBA00023239"/>
    </source>
</evidence>
<accession>A0AAJ5ZEI5</accession>
<dbReference type="Proteomes" id="UP001321249">
    <property type="component" value="Unassembled WGS sequence"/>
</dbReference>
<dbReference type="InterPro" id="IPR040442">
    <property type="entry name" value="Pyrv_kinase-like_dom_sf"/>
</dbReference>
<keyword evidence="7" id="KW-1185">Reference proteome</keyword>
<evidence type="ECO:0000259" key="4">
    <source>
        <dbReference type="Pfam" id="PF03328"/>
    </source>
</evidence>
<dbReference type="AlphaFoldDB" id="A0AAJ5ZEI5"/>
<comment type="similarity">
    <text evidence="1">Belongs to the HpcH/HpaI aldolase family.</text>
</comment>
<dbReference type="Pfam" id="PF03328">
    <property type="entry name" value="HpcH_HpaI"/>
    <property type="match status" value="1"/>
</dbReference>
<evidence type="ECO:0000313" key="5">
    <source>
        <dbReference type="EMBL" id="MDG0868118.1"/>
    </source>
</evidence>
<dbReference type="SUPFAM" id="SSF51621">
    <property type="entry name" value="Phosphoenolpyruvate/pyruvate domain"/>
    <property type="match status" value="1"/>
</dbReference>
<dbReference type="GO" id="GO:0005737">
    <property type="term" value="C:cytoplasm"/>
    <property type="evidence" value="ECO:0007669"/>
    <property type="project" value="TreeGrafter"/>
</dbReference>
<dbReference type="RefSeq" id="WP_342836030.1">
    <property type="nucleotide sequence ID" value="NZ_CP046146.1"/>
</dbReference>
<dbReference type="Gene3D" id="3.20.20.60">
    <property type="entry name" value="Phosphoenolpyruvate-binding domains"/>
    <property type="match status" value="1"/>
</dbReference>